<sequence>MEMLPGGGARSVRELPVVDEVLAAALRAQGEGGVRALGLLRDAHQILSSDSGLERPGEIVEACVRSAADALLKLPGAPKNPAGLQSAATGLLAAVDAFGSPHAGSTAPGRQAPAGSPDWEPVAEAAEVLRGEIQSPGGHRRRQARGIAERLTGLRLGAAQDKALDTWGALYSKASGTLHGAGAEEARPARLYTELLHAARELLVPLPGRAARVLELTALTDPGPDDAAELARWTDPRAEAFFFRSGPSPAWLGVLDEHAGHLLLTDEENGVWPAAPFLEHLNATAPDTARPWLAAHAGQLAAGGPAVLDALLRLALAGALTPAAVRSLLPHITAPPLPGAPAGQGGFARRLAARWARTLPVAARDGDWVVVAEMLLTDAVDAEHTGHLALRAVLERAHAAQDAAPGPGAERAAAVADLELEEAIARQSADRLPGRDVTGLLRELTATVHPAAGGEGGAFRWARAVRGAVAGLLRRDLEATSSAARQPVFDVDLDEVHLGDPAASAGPALARTVLDLAAADAAAGLPLAERLRAWPRIAQTDAHLHARLLAAHLAAHPPHTTDPHTAPAPDSPAPVDAAGTGEWWDLAMEATERLLADRPTPEGARLADLVLTTCPPERAEDLHRRARATLGPAPAATEVEQVLPASAERVDGILEPLASWLRVWDWSPVLTTPLLEGFGPLLAAVRRLRPTGPPDPRAAEHPVPLKRTVTLTEEELLELAAAAGPLEAAAALAAAEDTGADGYAIVLHRLVEADPAAWTADVPAVLTALDRAELGAFYLAATANAAHRPGALAGGPAPAARAALGLRRTLPAPVPGQPDLTVVLFADQALFDLLTLVWRTGTDLAEDLAPALDHLHALAAPLTTPAVRPPGLGPDNTVLADDTALDESAAPAPADGLPGSDPAVRALGCLLEYAAAQVRTGAPAPGDVLDLVAAALTARGGEEALTTAIGVALPFLHRHAAEFTAAHPDLYALTPGQPTPAAAWLYWGGYDPLLLTALGARPLLDAVRANLPGADRHLAHTLLTHTGDVLGDPSAAWAELAAGPDGAPTASRLLAALAAHTPRRTGPGDTEPDPAARRVLAAAARWWTAALDADLPPGALAAAGDFADTALADTVWLPLARRSAAHTPAQTRADDIAERAAAHPRDNDALLLAAHLLTRSALAPWYDIEVRAHARTLLLAADAQPAPEHVAATEQLRRTLVDAGEMDLARTTPTTS</sequence>
<evidence type="ECO:0000313" key="2">
    <source>
        <dbReference type="Proteomes" id="UP001235744"/>
    </source>
</evidence>
<name>A0ABY9J106_9ACTN</name>
<evidence type="ECO:0000313" key="1">
    <source>
        <dbReference type="EMBL" id="WLQ61505.1"/>
    </source>
</evidence>
<protein>
    <recommendedName>
        <fullName evidence="3">Secreted protein</fullName>
    </recommendedName>
</protein>
<dbReference type="RefSeq" id="WP_306106270.1">
    <property type="nucleotide sequence ID" value="NZ_CP120988.1"/>
</dbReference>
<evidence type="ECO:0008006" key="3">
    <source>
        <dbReference type="Google" id="ProtNLM"/>
    </source>
</evidence>
<keyword evidence="2" id="KW-1185">Reference proteome</keyword>
<dbReference type="EMBL" id="CP120988">
    <property type="protein sequence ID" value="WLQ61505.1"/>
    <property type="molecule type" value="Genomic_DNA"/>
</dbReference>
<organism evidence="1 2">
    <name type="scientific">Streptomyces poriferorum</name>
    <dbReference type="NCBI Taxonomy" id="2798799"/>
    <lineage>
        <taxon>Bacteria</taxon>
        <taxon>Bacillati</taxon>
        <taxon>Actinomycetota</taxon>
        <taxon>Actinomycetes</taxon>
        <taxon>Kitasatosporales</taxon>
        <taxon>Streptomycetaceae</taxon>
        <taxon>Streptomyces</taxon>
    </lineage>
</organism>
<dbReference type="Proteomes" id="UP001235744">
    <property type="component" value="Chromosome"/>
</dbReference>
<proteinExistence type="predicted"/>
<accession>A0ABY9J106</accession>
<gene>
    <name evidence="1" type="ORF">P8A19_00020</name>
</gene>
<reference evidence="1 2" key="1">
    <citation type="submission" date="2023-03" db="EMBL/GenBank/DDBJ databases">
        <title>Isolation and description of six Streptomyces strains from soil environments, able to metabolize different microbial glucans.</title>
        <authorList>
            <person name="Widen T."/>
            <person name="Larsbrink J."/>
        </authorList>
    </citation>
    <scope>NUCLEOTIDE SEQUENCE [LARGE SCALE GENOMIC DNA]</scope>
    <source>
        <strain evidence="1 2">Alt2</strain>
    </source>
</reference>